<dbReference type="EMBL" id="CZKB01000012">
    <property type="protein sequence ID" value="CUR60105.1"/>
    <property type="molecule type" value="Genomic_DNA"/>
</dbReference>
<feature type="transmembrane region" description="Helical" evidence="16">
    <location>
        <begin position="103"/>
        <end position="129"/>
    </location>
</feature>
<evidence type="ECO:0000256" key="5">
    <source>
        <dbReference type="ARBA" id="ARBA00022692"/>
    </source>
</evidence>
<evidence type="ECO:0000256" key="7">
    <source>
        <dbReference type="ARBA" id="ARBA00022723"/>
    </source>
</evidence>
<comment type="subcellular location">
    <subcellularLocation>
        <location evidence="1">Cell membrane</location>
        <topology evidence="1">Multi-pass membrane protein</topology>
    </subcellularLocation>
</comment>
<keyword evidence="7" id="KW-0479">Metal-binding</keyword>
<evidence type="ECO:0000256" key="6">
    <source>
        <dbReference type="ARBA" id="ARBA00022714"/>
    </source>
</evidence>
<dbReference type="GO" id="GO:0046872">
    <property type="term" value="F:metal ion binding"/>
    <property type="evidence" value="ECO:0007669"/>
    <property type="project" value="UniProtKB-KW"/>
</dbReference>
<gene>
    <name evidence="18" type="ORF">NOCA120080</name>
</gene>
<proteinExistence type="predicted"/>
<name>A0A2P2CDR0_9ZZZZ</name>
<dbReference type="Pfam" id="PF00355">
    <property type="entry name" value="Rieske"/>
    <property type="match status" value="1"/>
</dbReference>
<evidence type="ECO:0000256" key="4">
    <source>
        <dbReference type="ARBA" id="ARBA00022660"/>
    </source>
</evidence>
<dbReference type="Pfam" id="PF19297">
    <property type="entry name" value="QcrA_N"/>
    <property type="match status" value="1"/>
</dbReference>
<dbReference type="GO" id="GO:0005886">
    <property type="term" value="C:plasma membrane"/>
    <property type="evidence" value="ECO:0007669"/>
    <property type="project" value="UniProtKB-SubCell"/>
</dbReference>
<keyword evidence="4" id="KW-0679">Respiratory chain</keyword>
<evidence type="ECO:0000256" key="9">
    <source>
        <dbReference type="ARBA" id="ARBA00023002"/>
    </source>
</evidence>
<feature type="transmembrane region" description="Helical" evidence="16">
    <location>
        <begin position="70"/>
        <end position="91"/>
    </location>
</feature>
<keyword evidence="2" id="KW-0813">Transport</keyword>
<dbReference type="PANTHER" id="PTHR10134">
    <property type="entry name" value="CYTOCHROME B-C1 COMPLEX SUBUNIT RIESKE, MITOCHONDRIAL"/>
    <property type="match status" value="1"/>
</dbReference>
<evidence type="ECO:0000256" key="12">
    <source>
        <dbReference type="ARBA" id="ARBA00023136"/>
    </source>
</evidence>
<dbReference type="CDD" id="cd03467">
    <property type="entry name" value="Rieske"/>
    <property type="match status" value="1"/>
</dbReference>
<accession>A0A2P2CDR0</accession>
<keyword evidence="12 16" id="KW-0472">Membrane</keyword>
<dbReference type="InterPro" id="IPR017941">
    <property type="entry name" value="Rieske_2Fe-2S"/>
</dbReference>
<reference evidence="18" key="1">
    <citation type="submission" date="2015-08" db="EMBL/GenBank/DDBJ databases">
        <authorList>
            <person name="Babu N.S."/>
            <person name="Beckwith C.J."/>
            <person name="Beseler K.G."/>
            <person name="Brison A."/>
            <person name="Carone J.V."/>
            <person name="Caskin T.P."/>
            <person name="Diamond M."/>
            <person name="Durham M.E."/>
            <person name="Foxe J.M."/>
            <person name="Go M."/>
            <person name="Henderson B.A."/>
            <person name="Jones I.B."/>
            <person name="McGettigan J.A."/>
            <person name="Micheletti S.J."/>
            <person name="Nasrallah M.E."/>
            <person name="Ortiz D."/>
            <person name="Piller C.R."/>
            <person name="Privatt S.R."/>
            <person name="Schneider S.L."/>
            <person name="Sharp S."/>
            <person name="Smith T.C."/>
            <person name="Stanton J.D."/>
            <person name="Ullery H.E."/>
            <person name="Wilson R.J."/>
            <person name="Serrano M.G."/>
            <person name="Buck G."/>
            <person name="Lee V."/>
            <person name="Wang Y."/>
            <person name="Carvalho R."/>
            <person name="Voegtly L."/>
            <person name="Shi R."/>
            <person name="Duckworth R."/>
            <person name="Johnson A."/>
            <person name="Loviza R."/>
            <person name="Walstead R."/>
            <person name="Shah Z."/>
            <person name="Kiflezghi M."/>
            <person name="Wade K."/>
            <person name="Ball S.L."/>
            <person name="Bradley K.W."/>
            <person name="Asai D.J."/>
            <person name="Bowman C.A."/>
            <person name="Russell D.A."/>
            <person name="Pope W.H."/>
            <person name="Jacobs-Sera D."/>
            <person name="Hendrix R.W."/>
            <person name="Hatfull G.F."/>
        </authorList>
    </citation>
    <scope>NUCLEOTIDE SEQUENCE</scope>
</reference>
<feature type="region of interest" description="Disordered" evidence="15">
    <location>
        <begin position="1"/>
        <end position="57"/>
    </location>
</feature>
<keyword evidence="11" id="KW-0411">Iron-sulfur</keyword>
<keyword evidence="10" id="KW-0408">Iron</keyword>
<keyword evidence="13" id="KW-1015">Disulfide bond</keyword>
<keyword evidence="8 16" id="KW-1133">Transmembrane helix</keyword>
<dbReference type="InterPro" id="IPR036922">
    <property type="entry name" value="Rieske_2Fe-2S_sf"/>
</dbReference>
<keyword evidence="3" id="KW-1003">Cell membrane</keyword>
<evidence type="ECO:0000256" key="16">
    <source>
        <dbReference type="SAM" id="Phobius"/>
    </source>
</evidence>
<dbReference type="Gene3D" id="2.102.10.10">
    <property type="entry name" value="Rieske [2Fe-2S] iron-sulphur domain"/>
    <property type="match status" value="1"/>
</dbReference>
<feature type="domain" description="Rieske" evidence="17">
    <location>
        <begin position="289"/>
        <end position="358"/>
    </location>
</feature>
<dbReference type="SUPFAM" id="SSF50022">
    <property type="entry name" value="ISP domain"/>
    <property type="match status" value="1"/>
</dbReference>
<keyword evidence="5 16" id="KW-0812">Transmembrane</keyword>
<evidence type="ECO:0000256" key="8">
    <source>
        <dbReference type="ARBA" id="ARBA00022989"/>
    </source>
</evidence>
<evidence type="ECO:0000256" key="10">
    <source>
        <dbReference type="ARBA" id="ARBA00023004"/>
    </source>
</evidence>
<dbReference type="InterPro" id="IPR014349">
    <property type="entry name" value="Rieske_Fe-S_prot"/>
</dbReference>
<dbReference type="AlphaFoldDB" id="A0A2P2CDR0"/>
<dbReference type="InterPro" id="IPR045603">
    <property type="entry name" value="QcrA_N"/>
</dbReference>
<evidence type="ECO:0000256" key="11">
    <source>
        <dbReference type="ARBA" id="ARBA00023014"/>
    </source>
</evidence>
<dbReference type="GO" id="GO:0016491">
    <property type="term" value="F:oxidoreductase activity"/>
    <property type="evidence" value="ECO:0007669"/>
    <property type="project" value="UniProtKB-KW"/>
</dbReference>
<evidence type="ECO:0000256" key="1">
    <source>
        <dbReference type="ARBA" id="ARBA00004651"/>
    </source>
</evidence>
<evidence type="ECO:0000256" key="3">
    <source>
        <dbReference type="ARBA" id="ARBA00022475"/>
    </source>
</evidence>
<keyword evidence="6" id="KW-0001">2Fe-2S</keyword>
<protein>
    <recommendedName>
        <fullName evidence="14">Rieske iron-sulfur protein</fullName>
    </recommendedName>
</protein>
<dbReference type="PROSITE" id="PS51296">
    <property type="entry name" value="RIESKE"/>
    <property type="match status" value="1"/>
</dbReference>
<evidence type="ECO:0000259" key="17">
    <source>
        <dbReference type="PROSITE" id="PS51296"/>
    </source>
</evidence>
<evidence type="ECO:0000256" key="13">
    <source>
        <dbReference type="ARBA" id="ARBA00023157"/>
    </source>
</evidence>
<evidence type="ECO:0000313" key="18">
    <source>
        <dbReference type="EMBL" id="CUR60105.1"/>
    </source>
</evidence>
<evidence type="ECO:0000256" key="14">
    <source>
        <dbReference type="ARBA" id="ARBA00032409"/>
    </source>
</evidence>
<dbReference type="GO" id="GO:0051537">
    <property type="term" value="F:2 iron, 2 sulfur cluster binding"/>
    <property type="evidence" value="ECO:0007669"/>
    <property type="project" value="UniProtKB-KW"/>
</dbReference>
<keyword evidence="4" id="KW-0249">Electron transport</keyword>
<keyword evidence="9" id="KW-0560">Oxidoreductase</keyword>
<evidence type="ECO:0000256" key="2">
    <source>
        <dbReference type="ARBA" id="ARBA00022448"/>
    </source>
</evidence>
<organism evidence="18">
    <name type="scientific">metagenome</name>
    <dbReference type="NCBI Taxonomy" id="256318"/>
    <lineage>
        <taxon>unclassified sequences</taxon>
        <taxon>metagenomes</taxon>
    </lineage>
</organism>
<sequence>MNDDNRPMNAPDGTPLPHGANEPSAAVGSADSHVPAHRQAEPIADPGLPEHTWRPTDIDPKAEKRAERQVAAMFVAAMISALLFVVAYFTLDVGDNWDTVAGLGASTVALGVTLGVSLLLIGIGIIHLARKLMADVEIIEMRHPAASPAEDREATVQALNDGLDEAGIGRRPLVRNTMLGAVGVLGLPAVVLLRDLAPGDELDIDKLAHTIWEPGMRLVRDVVGTPILASEVEMGDLINAAPEAMFPTEENGYPELHGAEEQSEKAKGAIIIVRMNPDDIIPAKGREKWTVDGIICYSKICTHVGCPISLYERTTHHVLCPCHQSTFDLADHAKVVFGPAARPLPQLPLAVDDEGYLVAQSDFTEPIGASYWEREKQ</sequence>
<evidence type="ECO:0000256" key="15">
    <source>
        <dbReference type="SAM" id="MobiDB-lite"/>
    </source>
</evidence>